<feature type="compositionally biased region" description="Polar residues" evidence="1">
    <location>
        <begin position="62"/>
        <end position="82"/>
    </location>
</feature>
<dbReference type="Proteomes" id="UP001152795">
    <property type="component" value="Unassembled WGS sequence"/>
</dbReference>
<sequence length="184" mass="20565">MQNSGAVNTNKTNDQARSGAERGAGMIMPASPLEQEVNCRFQIPRTINETRSETNEAEHDSSTANSGQLTAWQYNPSQNYGYGNSARRIRQPSPYTRRNQRSVSTSRQTRMASACNSCAVTTTMKEIVLLVAPNETDVPKYAKKVELHKNGMIMDAVEIDRNWSEKELREKIEALLADKLKGAR</sequence>
<evidence type="ECO:0000256" key="1">
    <source>
        <dbReference type="SAM" id="MobiDB-lite"/>
    </source>
</evidence>
<name>A0A6S7I4Q1_PARCT</name>
<accession>A0A6S7I4Q1</accession>
<protein>
    <submittedName>
        <fullName evidence="2">Uncharacterized protein</fullName>
    </submittedName>
</protein>
<keyword evidence="3" id="KW-1185">Reference proteome</keyword>
<feature type="compositionally biased region" description="Basic and acidic residues" evidence="1">
    <location>
        <begin position="51"/>
        <end position="61"/>
    </location>
</feature>
<comment type="caution">
    <text evidence="2">The sequence shown here is derived from an EMBL/GenBank/DDBJ whole genome shotgun (WGS) entry which is preliminary data.</text>
</comment>
<feature type="region of interest" description="Disordered" evidence="1">
    <location>
        <begin position="1"/>
        <end position="22"/>
    </location>
</feature>
<feature type="region of interest" description="Disordered" evidence="1">
    <location>
        <begin position="51"/>
        <end position="109"/>
    </location>
</feature>
<feature type="compositionally biased region" description="Polar residues" evidence="1">
    <location>
        <begin position="1"/>
        <end position="16"/>
    </location>
</feature>
<proteinExistence type="predicted"/>
<feature type="compositionally biased region" description="Polar residues" evidence="1">
    <location>
        <begin position="93"/>
        <end position="109"/>
    </location>
</feature>
<dbReference type="EMBL" id="CACRXK020007892">
    <property type="protein sequence ID" value="CAB4013454.1"/>
    <property type="molecule type" value="Genomic_DNA"/>
</dbReference>
<evidence type="ECO:0000313" key="3">
    <source>
        <dbReference type="Proteomes" id="UP001152795"/>
    </source>
</evidence>
<evidence type="ECO:0000313" key="2">
    <source>
        <dbReference type="EMBL" id="CAB4013454.1"/>
    </source>
</evidence>
<reference evidence="2" key="1">
    <citation type="submission" date="2020-04" db="EMBL/GenBank/DDBJ databases">
        <authorList>
            <person name="Alioto T."/>
            <person name="Alioto T."/>
            <person name="Gomez Garrido J."/>
        </authorList>
    </citation>
    <scope>NUCLEOTIDE SEQUENCE</scope>
    <source>
        <strain evidence="2">A484AB</strain>
    </source>
</reference>
<gene>
    <name evidence="2" type="ORF">PACLA_8A018839</name>
</gene>
<organism evidence="2 3">
    <name type="scientific">Paramuricea clavata</name>
    <name type="common">Red gorgonian</name>
    <name type="synonym">Violescent sea-whip</name>
    <dbReference type="NCBI Taxonomy" id="317549"/>
    <lineage>
        <taxon>Eukaryota</taxon>
        <taxon>Metazoa</taxon>
        <taxon>Cnidaria</taxon>
        <taxon>Anthozoa</taxon>
        <taxon>Octocorallia</taxon>
        <taxon>Malacalcyonacea</taxon>
        <taxon>Plexauridae</taxon>
        <taxon>Paramuricea</taxon>
    </lineage>
</organism>
<dbReference type="AlphaFoldDB" id="A0A6S7I4Q1"/>